<feature type="region of interest" description="Disordered" evidence="8">
    <location>
        <begin position="375"/>
        <end position="417"/>
    </location>
</feature>
<dbReference type="SUPFAM" id="SSF52540">
    <property type="entry name" value="P-loop containing nucleoside triphosphate hydrolases"/>
    <property type="match status" value="1"/>
</dbReference>
<comment type="subcellular location">
    <subcellularLocation>
        <location evidence="1">Cytoplasm</location>
        <location evidence="1">Cytoskeleton</location>
    </subcellularLocation>
</comment>
<dbReference type="GO" id="GO:0005875">
    <property type="term" value="C:microtubule associated complex"/>
    <property type="evidence" value="ECO:0007669"/>
    <property type="project" value="TreeGrafter"/>
</dbReference>
<dbReference type="Pfam" id="PF00225">
    <property type="entry name" value="Kinesin"/>
    <property type="match status" value="2"/>
</dbReference>
<organism evidence="10 11">
    <name type="scientific">Ceutorhynchus assimilis</name>
    <name type="common">cabbage seed weevil</name>
    <dbReference type="NCBI Taxonomy" id="467358"/>
    <lineage>
        <taxon>Eukaryota</taxon>
        <taxon>Metazoa</taxon>
        <taxon>Ecdysozoa</taxon>
        <taxon>Arthropoda</taxon>
        <taxon>Hexapoda</taxon>
        <taxon>Insecta</taxon>
        <taxon>Pterygota</taxon>
        <taxon>Neoptera</taxon>
        <taxon>Endopterygota</taxon>
        <taxon>Coleoptera</taxon>
        <taxon>Polyphaga</taxon>
        <taxon>Cucujiformia</taxon>
        <taxon>Curculionidae</taxon>
        <taxon>Ceutorhynchinae</taxon>
        <taxon>Ceutorhynchus</taxon>
    </lineage>
</organism>
<gene>
    <name evidence="10" type="ORF">CEUTPL_LOCUS7544</name>
</gene>
<accession>A0A9N9ML52</accession>
<feature type="coiled-coil region" evidence="7">
    <location>
        <begin position="558"/>
        <end position="632"/>
    </location>
</feature>
<dbReference type="InterPro" id="IPR001752">
    <property type="entry name" value="Kinesin_motor_dom"/>
</dbReference>
<dbReference type="PANTHER" id="PTHR47969:SF15">
    <property type="entry name" value="CHROMOSOME-ASSOCIATED KINESIN KIF4A-RELATED"/>
    <property type="match status" value="1"/>
</dbReference>
<proteinExistence type="predicted"/>
<dbReference type="GO" id="GO:0007018">
    <property type="term" value="P:microtubule-based movement"/>
    <property type="evidence" value="ECO:0007669"/>
    <property type="project" value="InterPro"/>
</dbReference>
<feature type="coiled-coil region" evidence="7">
    <location>
        <begin position="830"/>
        <end position="857"/>
    </location>
</feature>
<feature type="compositionally biased region" description="Acidic residues" evidence="8">
    <location>
        <begin position="388"/>
        <end position="403"/>
    </location>
</feature>
<dbReference type="OrthoDB" id="540783at2759"/>
<evidence type="ECO:0000256" key="6">
    <source>
        <dbReference type="ARBA" id="ARBA00023212"/>
    </source>
</evidence>
<evidence type="ECO:0000256" key="2">
    <source>
        <dbReference type="ARBA" id="ARBA00022490"/>
    </source>
</evidence>
<sequence>MESRIETAIRICPISGNSPEICVESDTLNNLIKISNNQTYPVCNALPFNCSQNTVFVSTIEPLVSYFLEGCDVSVVTFGQAQTGKTYTLYGPGLHCAASEMEHGIVPRFIREVLTKLKTVNNKEVTWSLHITWSQINGDSIQDLLGSTSVEIEDILEAFQFIQLGLSSLAGKCTHNLFTLTLEQQSVADSSVLHRVSTASFADLAASEKMIVHDGQQIQTIPNEVGLQALQNCIMTLSEQYLRNIPFYPNQIPYAQSVLTTLLRDSFGGRAKTVFMCCISPLVQDFGETAYTLAIATRAQLIKNFVTVNSYTTSENAQENLDIFGLQFAANQLLKLVVNAEELFQRLVTAGDLKKSELEQISEWLMMKQECEECLSDTSEPHRSLERIEEEGEEEEDFSDEETTERSESDEGLSEDGEGQSILDELMAVFQQKTDDLVNKANIIDITSRTPLVDSINSSSNYPHYHKGARGRRTSIHSFEELQHQKQDSFNSSVFSEEDVNVGDNRKDLFDKPINVGSKKKMLKQINLVIKGYDKQMADLDQTIKVKENHIAQLLQHKDTKSNAHSKIEQKCQKLKRELRSTQDKVTLARKNNNHFLETKYREELGEVETKLKDVEVLKNMTEDDNKRLQELEGSLLMSKKQMEKVIKLKRREERKKQTCESSIIENKNTNTSNETPKSYDDSKALVLLKLSNSDLEENSLSLSSEELERYRHEIRNLRKTREYLVEQRCQIDTKSQNKKILNEIEEKKLLQYEEAIEAIDLAIEYKNELLCGHKSINDKTVEIVEEPGDVMLMDRLMHLSENEMRMLLYRYFQKVIELRLSGKKLELQVIDYENQNETLISRVQNLSHNLQQVRLEGERRVIHLQQQHEDKIHLVLRHLADDGGAAGGDTSRGLRIFGKQAIPRPVSGATSKMDKSSLITRITRIARTTEVVPRQLQNVLPPPQAKITRQKNKLFIQQTNNPE</sequence>
<evidence type="ECO:0000256" key="4">
    <source>
        <dbReference type="ARBA" id="ARBA00022840"/>
    </source>
</evidence>
<dbReference type="Gene3D" id="3.40.850.10">
    <property type="entry name" value="Kinesin motor domain"/>
    <property type="match status" value="2"/>
</dbReference>
<evidence type="ECO:0000313" key="10">
    <source>
        <dbReference type="EMBL" id="CAG9766976.1"/>
    </source>
</evidence>
<dbReference type="InterPro" id="IPR027640">
    <property type="entry name" value="Kinesin-like_fam"/>
</dbReference>
<dbReference type="InterPro" id="IPR027417">
    <property type="entry name" value="P-loop_NTPase"/>
</dbReference>
<feature type="compositionally biased region" description="Polar residues" evidence="8">
    <location>
        <begin position="660"/>
        <end position="677"/>
    </location>
</feature>
<dbReference type="InterPro" id="IPR036961">
    <property type="entry name" value="Kinesin_motor_dom_sf"/>
</dbReference>
<dbReference type="AlphaFoldDB" id="A0A9N9ML52"/>
<dbReference type="GO" id="GO:0003777">
    <property type="term" value="F:microtubule motor activity"/>
    <property type="evidence" value="ECO:0007669"/>
    <property type="project" value="InterPro"/>
</dbReference>
<keyword evidence="3" id="KW-0547">Nucleotide-binding</keyword>
<keyword evidence="6" id="KW-0206">Cytoskeleton</keyword>
<feature type="region of interest" description="Disordered" evidence="8">
    <location>
        <begin position="652"/>
        <end position="679"/>
    </location>
</feature>
<dbReference type="EMBL" id="OU892279">
    <property type="protein sequence ID" value="CAG9766976.1"/>
    <property type="molecule type" value="Genomic_DNA"/>
</dbReference>
<evidence type="ECO:0000256" key="5">
    <source>
        <dbReference type="ARBA" id="ARBA00023054"/>
    </source>
</evidence>
<dbReference type="PANTHER" id="PTHR47969">
    <property type="entry name" value="CHROMOSOME-ASSOCIATED KINESIN KIF4A-RELATED"/>
    <property type="match status" value="1"/>
</dbReference>
<evidence type="ECO:0000256" key="3">
    <source>
        <dbReference type="ARBA" id="ARBA00022741"/>
    </source>
</evidence>
<dbReference type="GO" id="GO:0008017">
    <property type="term" value="F:microtubule binding"/>
    <property type="evidence" value="ECO:0007669"/>
    <property type="project" value="InterPro"/>
</dbReference>
<evidence type="ECO:0000256" key="7">
    <source>
        <dbReference type="SAM" id="Coils"/>
    </source>
</evidence>
<dbReference type="GO" id="GO:0007052">
    <property type="term" value="P:mitotic spindle organization"/>
    <property type="evidence" value="ECO:0007669"/>
    <property type="project" value="TreeGrafter"/>
</dbReference>
<reference evidence="10" key="1">
    <citation type="submission" date="2022-01" db="EMBL/GenBank/DDBJ databases">
        <authorList>
            <person name="King R."/>
        </authorList>
    </citation>
    <scope>NUCLEOTIDE SEQUENCE</scope>
</reference>
<keyword evidence="4" id="KW-0067">ATP-binding</keyword>
<dbReference type="SMART" id="SM00129">
    <property type="entry name" value="KISc"/>
    <property type="match status" value="1"/>
</dbReference>
<evidence type="ECO:0000259" key="9">
    <source>
        <dbReference type="SMART" id="SM00129"/>
    </source>
</evidence>
<dbReference type="GO" id="GO:0005524">
    <property type="term" value="F:ATP binding"/>
    <property type="evidence" value="ECO:0007669"/>
    <property type="project" value="UniProtKB-KW"/>
</dbReference>
<feature type="domain" description="Kinesin motor" evidence="9">
    <location>
        <begin position="2"/>
        <end position="310"/>
    </location>
</feature>
<keyword evidence="5 7" id="KW-0175">Coiled coil</keyword>
<evidence type="ECO:0000256" key="8">
    <source>
        <dbReference type="SAM" id="MobiDB-lite"/>
    </source>
</evidence>
<dbReference type="PRINTS" id="PR00380">
    <property type="entry name" value="KINESINHEAVY"/>
</dbReference>
<feature type="coiled-coil region" evidence="7">
    <location>
        <begin position="701"/>
        <end position="728"/>
    </location>
</feature>
<dbReference type="Proteomes" id="UP001152799">
    <property type="component" value="Chromosome 3"/>
</dbReference>
<keyword evidence="11" id="KW-1185">Reference proteome</keyword>
<dbReference type="GO" id="GO:0051231">
    <property type="term" value="P:spindle elongation"/>
    <property type="evidence" value="ECO:0007669"/>
    <property type="project" value="TreeGrafter"/>
</dbReference>
<evidence type="ECO:0000256" key="1">
    <source>
        <dbReference type="ARBA" id="ARBA00004245"/>
    </source>
</evidence>
<keyword evidence="2" id="KW-0963">Cytoplasm</keyword>
<name>A0A9N9ML52_9CUCU</name>
<evidence type="ECO:0000313" key="11">
    <source>
        <dbReference type="Proteomes" id="UP001152799"/>
    </source>
</evidence>
<protein>
    <recommendedName>
        <fullName evidence="9">Kinesin motor domain-containing protein</fullName>
    </recommendedName>
</protein>